<sequence length="279" mass="30370">MGKTSQKMFNILSAIEFLVLGASLGLSIYILTLAPTLDNVFSIVIVAFTGFGVLATLIGLLGACAQSRCLLKLNGMMGSICFILFAIIAVLSGLWYGGIDIVPEFDVGNKNFTELCANFNETEFEKTQNDILINEINKNLEDNKVADEPEDSEPISDAQVQESTTTMSTTTALSIEEKQLDVITTTSASTTFSNTISTTSLSAEDDNLPVDNRLLYYYCELEGFMLEIMFGRADANSDSDSAKIMLAILIISCCVSVFYLLSSCLAFYAAKNIDQYSGY</sequence>
<keyword evidence="1" id="KW-0812">Transmembrane</keyword>
<keyword evidence="1" id="KW-0472">Membrane</keyword>
<protein>
    <submittedName>
        <fullName evidence="2">Uncharacterized protein</fullName>
    </submittedName>
</protein>
<proteinExistence type="predicted"/>
<dbReference type="Proteomes" id="UP000011014">
    <property type="component" value="Unassembled WGS sequence"/>
</dbReference>
<evidence type="ECO:0000313" key="2">
    <source>
        <dbReference type="EMBL" id="CBY32207.1"/>
    </source>
</evidence>
<dbReference type="EMBL" id="FN654338">
    <property type="protein sequence ID" value="CBY32207.1"/>
    <property type="molecule type" value="Genomic_DNA"/>
</dbReference>
<keyword evidence="1" id="KW-1133">Transmembrane helix</keyword>
<accession>E4Y9H0</accession>
<feature type="transmembrane region" description="Helical" evidence="1">
    <location>
        <begin position="12"/>
        <end position="34"/>
    </location>
</feature>
<gene>
    <name evidence="2" type="ORF">GSOID_T00030624001</name>
</gene>
<dbReference type="AlphaFoldDB" id="E4Y9H0"/>
<feature type="transmembrane region" description="Helical" evidence="1">
    <location>
        <begin position="76"/>
        <end position="96"/>
    </location>
</feature>
<organism evidence="2">
    <name type="scientific">Oikopleura dioica</name>
    <name type="common">Tunicate</name>
    <dbReference type="NCBI Taxonomy" id="34765"/>
    <lineage>
        <taxon>Eukaryota</taxon>
        <taxon>Metazoa</taxon>
        <taxon>Chordata</taxon>
        <taxon>Tunicata</taxon>
        <taxon>Appendicularia</taxon>
        <taxon>Copelata</taxon>
        <taxon>Oikopleuridae</taxon>
        <taxon>Oikopleura</taxon>
    </lineage>
</organism>
<evidence type="ECO:0000256" key="1">
    <source>
        <dbReference type="SAM" id="Phobius"/>
    </source>
</evidence>
<feature type="transmembrane region" description="Helical" evidence="1">
    <location>
        <begin position="40"/>
        <end position="64"/>
    </location>
</feature>
<feature type="transmembrane region" description="Helical" evidence="1">
    <location>
        <begin position="244"/>
        <end position="270"/>
    </location>
</feature>
<reference evidence="2" key="1">
    <citation type="journal article" date="2010" name="Science">
        <title>Plasticity of animal genome architecture unmasked by rapid evolution of a pelagic tunicate.</title>
        <authorList>
            <person name="Denoeud F."/>
            <person name="Henriet S."/>
            <person name="Mungpakdee S."/>
            <person name="Aury J.M."/>
            <person name="Da Silva C."/>
            <person name="Brinkmann H."/>
            <person name="Mikhaleva J."/>
            <person name="Olsen L.C."/>
            <person name="Jubin C."/>
            <person name="Canestro C."/>
            <person name="Bouquet J.M."/>
            <person name="Danks G."/>
            <person name="Poulain J."/>
            <person name="Campsteijn C."/>
            <person name="Adamski M."/>
            <person name="Cross I."/>
            <person name="Yadetie F."/>
            <person name="Muffato M."/>
            <person name="Louis A."/>
            <person name="Butcher S."/>
            <person name="Tsagkogeorga G."/>
            <person name="Konrad A."/>
            <person name="Singh S."/>
            <person name="Jensen M.F."/>
            <person name="Cong E.H."/>
            <person name="Eikeseth-Otteraa H."/>
            <person name="Noel B."/>
            <person name="Anthouard V."/>
            <person name="Porcel B.M."/>
            <person name="Kachouri-Lafond R."/>
            <person name="Nishino A."/>
            <person name="Ugolini M."/>
            <person name="Chourrout P."/>
            <person name="Nishida H."/>
            <person name="Aasland R."/>
            <person name="Huzurbazar S."/>
            <person name="Westhof E."/>
            <person name="Delsuc F."/>
            <person name="Lehrach H."/>
            <person name="Reinhardt R."/>
            <person name="Weissenbach J."/>
            <person name="Roy S.W."/>
            <person name="Artiguenave F."/>
            <person name="Postlethwait J.H."/>
            <person name="Manak J.R."/>
            <person name="Thompson E.M."/>
            <person name="Jaillon O."/>
            <person name="Du Pasquier L."/>
            <person name="Boudinot P."/>
            <person name="Liberles D.A."/>
            <person name="Volff J.N."/>
            <person name="Philippe H."/>
            <person name="Lenhard B."/>
            <person name="Roest Crollius H."/>
            <person name="Wincker P."/>
            <person name="Chourrout D."/>
        </authorList>
    </citation>
    <scope>NUCLEOTIDE SEQUENCE [LARGE SCALE GENOMIC DNA]</scope>
</reference>
<name>E4Y9H0_OIKDI</name>